<dbReference type="PROSITE" id="PS00198">
    <property type="entry name" value="4FE4S_FER_1"/>
    <property type="match status" value="1"/>
</dbReference>
<dbReference type="Pfam" id="PF00248">
    <property type="entry name" value="Aldo_ket_red"/>
    <property type="match status" value="1"/>
</dbReference>
<name>A0A926HYP8_9FIRM</name>
<comment type="caution">
    <text evidence="5">The sequence shown here is derived from an EMBL/GenBank/DDBJ whole genome shotgun (WGS) entry which is preliminary data.</text>
</comment>
<dbReference type="RefSeq" id="WP_249311156.1">
    <property type="nucleotide sequence ID" value="NZ_JACRSU010000001.1"/>
</dbReference>
<dbReference type="InterPro" id="IPR036812">
    <property type="entry name" value="NAD(P)_OxRdtase_dom_sf"/>
</dbReference>
<keyword evidence="1" id="KW-0479">Metal-binding</keyword>
<keyword evidence="6" id="KW-1185">Reference proteome</keyword>
<dbReference type="AlphaFoldDB" id="A0A926HYP8"/>
<evidence type="ECO:0000256" key="2">
    <source>
        <dbReference type="ARBA" id="ARBA00023004"/>
    </source>
</evidence>
<keyword evidence="3" id="KW-0411">Iron-sulfur</keyword>
<accession>A0A926HYP8</accession>
<evidence type="ECO:0000259" key="4">
    <source>
        <dbReference type="PROSITE" id="PS51379"/>
    </source>
</evidence>
<sequence length="377" mass="42980">MEKRTFQNLDVESSLLGFGCMRFPLDKNGKIDEPLAEQMMDDAMAAGVTYYDTAVPYHEGSSEPFVGRVLEKYPRESYLLATKLPCWDVNDKSDVRRLFDMQMKKLNKDYFDFYLLHALDLGRFRKMRDLGVIEECEKLKAEGKIRFLGFSFHDNYEAFEEMITYKKWDFCQLQINYMDQNDQAGLKGLRLAESLGIPVIVMEPVKGGQLAVLPDDVKAPFEKIDSSKTPSSWALRWVASQPNVKVILSGMSTPAQVSDNLNTFTNFKPLTQEEFAAVDEVMHNLKARVKNGCTACRYCMPCPAGVDIPGNFAHWNGYGMYENRDTALRGWKNNMPEEKQAKNCIGCGKCETVCPQQLHIREDLKQVQATFDGLLKE</sequence>
<feature type="domain" description="4Fe-4S ferredoxin-type" evidence="4">
    <location>
        <begin position="334"/>
        <end position="363"/>
    </location>
</feature>
<dbReference type="SUPFAM" id="SSF51430">
    <property type="entry name" value="NAD(P)-linked oxidoreductase"/>
    <property type="match status" value="1"/>
</dbReference>
<evidence type="ECO:0000256" key="1">
    <source>
        <dbReference type="ARBA" id="ARBA00022723"/>
    </source>
</evidence>
<dbReference type="Gene3D" id="3.20.20.100">
    <property type="entry name" value="NADP-dependent oxidoreductase domain"/>
    <property type="match status" value="1"/>
</dbReference>
<dbReference type="InterPro" id="IPR053135">
    <property type="entry name" value="AKR2_Oxidoreductase"/>
</dbReference>
<dbReference type="GO" id="GO:0051536">
    <property type="term" value="F:iron-sulfur cluster binding"/>
    <property type="evidence" value="ECO:0007669"/>
    <property type="project" value="UniProtKB-KW"/>
</dbReference>
<dbReference type="GO" id="GO:0046872">
    <property type="term" value="F:metal ion binding"/>
    <property type="evidence" value="ECO:0007669"/>
    <property type="project" value="UniProtKB-KW"/>
</dbReference>
<dbReference type="PROSITE" id="PS51379">
    <property type="entry name" value="4FE4S_FER_2"/>
    <property type="match status" value="1"/>
</dbReference>
<dbReference type="Pfam" id="PF13187">
    <property type="entry name" value="Fer4_9"/>
    <property type="match status" value="1"/>
</dbReference>
<dbReference type="CDD" id="cd19096">
    <property type="entry name" value="AKR_Fe-S_oxidoreductase"/>
    <property type="match status" value="1"/>
</dbReference>
<gene>
    <name evidence="5" type="ORF">H8698_03390</name>
</gene>
<protein>
    <submittedName>
        <fullName evidence="5">Aldo/keto reductase</fullName>
    </submittedName>
</protein>
<organism evidence="5 6">
    <name type="scientific">Congzhengia minquanensis</name>
    <dbReference type="NCBI Taxonomy" id="2763657"/>
    <lineage>
        <taxon>Bacteria</taxon>
        <taxon>Bacillati</taxon>
        <taxon>Bacillota</taxon>
        <taxon>Clostridia</taxon>
        <taxon>Eubacteriales</taxon>
        <taxon>Oscillospiraceae</taxon>
        <taxon>Congzhengia</taxon>
    </lineage>
</organism>
<proteinExistence type="predicted"/>
<keyword evidence="2" id="KW-0408">Iron</keyword>
<dbReference type="PANTHER" id="PTHR43312:SF2">
    <property type="entry name" value="OXIDOREDUCTASE"/>
    <property type="match status" value="1"/>
</dbReference>
<dbReference type="PANTHER" id="PTHR43312">
    <property type="entry name" value="D-THREO-ALDOSE 1-DEHYDROGENASE"/>
    <property type="match status" value="1"/>
</dbReference>
<dbReference type="InterPro" id="IPR017896">
    <property type="entry name" value="4Fe4S_Fe-S-bd"/>
</dbReference>
<evidence type="ECO:0000256" key="3">
    <source>
        <dbReference type="ARBA" id="ARBA00023014"/>
    </source>
</evidence>
<evidence type="ECO:0000313" key="5">
    <source>
        <dbReference type="EMBL" id="MBC8540021.1"/>
    </source>
</evidence>
<evidence type="ECO:0000313" key="6">
    <source>
        <dbReference type="Proteomes" id="UP000611762"/>
    </source>
</evidence>
<dbReference type="Proteomes" id="UP000611762">
    <property type="component" value="Unassembled WGS sequence"/>
</dbReference>
<dbReference type="SUPFAM" id="SSF46548">
    <property type="entry name" value="alpha-helical ferredoxin"/>
    <property type="match status" value="1"/>
</dbReference>
<dbReference type="EMBL" id="JACRSU010000001">
    <property type="protein sequence ID" value="MBC8540021.1"/>
    <property type="molecule type" value="Genomic_DNA"/>
</dbReference>
<dbReference type="InterPro" id="IPR017900">
    <property type="entry name" value="4Fe4S_Fe_S_CS"/>
</dbReference>
<reference evidence="5" key="1">
    <citation type="submission" date="2020-08" db="EMBL/GenBank/DDBJ databases">
        <title>Genome public.</title>
        <authorList>
            <person name="Liu C."/>
            <person name="Sun Q."/>
        </authorList>
    </citation>
    <scope>NUCLEOTIDE SEQUENCE</scope>
    <source>
        <strain evidence="5">H8</strain>
    </source>
</reference>
<dbReference type="InterPro" id="IPR023210">
    <property type="entry name" value="NADP_OxRdtase_dom"/>
</dbReference>